<reference evidence="11" key="1">
    <citation type="journal article" date="2019" name="Int. J. Syst. Evol. Microbiol.">
        <title>The Global Catalogue of Microorganisms (GCM) 10K type strain sequencing project: providing services to taxonomists for standard genome sequencing and annotation.</title>
        <authorList>
            <consortium name="The Broad Institute Genomics Platform"/>
            <consortium name="The Broad Institute Genome Sequencing Center for Infectious Disease"/>
            <person name="Wu L."/>
            <person name="Ma J."/>
        </authorList>
    </citation>
    <scope>NUCLEOTIDE SEQUENCE [LARGE SCALE GENOMIC DNA]</scope>
    <source>
        <strain evidence="11">JCM 19134</strain>
    </source>
</reference>
<keyword evidence="4 5" id="KW-0274">FAD</keyword>
<dbReference type="InterPro" id="IPR046373">
    <property type="entry name" value="Acyl-CoA_Oxase/DH_mid-dom_sf"/>
</dbReference>
<dbReference type="InterPro" id="IPR009075">
    <property type="entry name" value="AcylCo_DH/oxidase_C"/>
</dbReference>
<evidence type="ECO:0000259" key="9">
    <source>
        <dbReference type="Pfam" id="PF12806"/>
    </source>
</evidence>
<evidence type="ECO:0000256" key="5">
    <source>
        <dbReference type="RuleBase" id="RU362125"/>
    </source>
</evidence>
<dbReference type="AlphaFoldDB" id="A0AAV3U266"/>
<dbReference type="Pfam" id="PF00441">
    <property type="entry name" value="Acyl-CoA_dh_1"/>
    <property type="match status" value="1"/>
</dbReference>
<feature type="domain" description="Acetyl-CoA dehydrogenase-like C-terminal" evidence="9">
    <location>
        <begin position="472"/>
        <end position="596"/>
    </location>
</feature>
<dbReference type="SUPFAM" id="SSF56645">
    <property type="entry name" value="Acyl-CoA dehydrogenase NM domain-like"/>
    <property type="match status" value="1"/>
</dbReference>
<dbReference type="InterPro" id="IPR037069">
    <property type="entry name" value="AcylCoA_DH/ox_N_sf"/>
</dbReference>
<evidence type="ECO:0000259" key="8">
    <source>
        <dbReference type="Pfam" id="PF02771"/>
    </source>
</evidence>
<dbReference type="InterPro" id="IPR036250">
    <property type="entry name" value="AcylCo_DH-like_C"/>
</dbReference>
<sequence>MSIPLLNERDINFLLYELLDTESLLSRPRYQEHSKEVFNAVLDTAHKLAEKYFANHNAKGDAHEPRFVDGKVEMIPETKVAWQQYAEAGFLSAHCDMDAGGMQLPEIIVRAANAYFSAANTATSGYSMLSVGAANLIDSFGSEQQQQLFLPPMREGRFSGTMALTEPAQGSSLADITTTATAHEDGSYRIHGQKMYISGGDQNFTDNIIHMVLARIKGAPAGVKGISLFIVPKFLVNDDGSLGPRNDVALAGLLHKMGYRNTTSTVLSFGEQDGAVGYLVGEPHHGITYMFQMMNEARIAVGTGAATIAYQGFNAALDYAKGRPQGRLPDQKSAQSKQVNIIEHADVRAMLLAQKAYAEGSLALCFIASSLFEDSQTADSKSARLEAHLLLDLLTPVVKSWPSRYGLKANELAIQIYGGAGYIREYPVEQLYRDQRLNPIHEGTEGIQALDLLGRKVISQNGEGLKLLLIKIQTCLAAARKHDQLAEPCEQLAEALETLQTTTQVLCAHLATETNKTLANASVYLDMFGRVVMAWVWLQQADIACRALAGNPHQEDQWFYRGKLQTARFYLLRELPEVEHQARLLQRFDSSALDMDPHWFAGN</sequence>
<evidence type="ECO:0000256" key="4">
    <source>
        <dbReference type="ARBA" id="ARBA00022827"/>
    </source>
</evidence>
<evidence type="ECO:0000313" key="11">
    <source>
        <dbReference type="Proteomes" id="UP001409585"/>
    </source>
</evidence>
<dbReference type="InterPro" id="IPR013786">
    <property type="entry name" value="AcylCoA_DH/ox_N"/>
</dbReference>
<dbReference type="Pfam" id="PF12806">
    <property type="entry name" value="Acyl-CoA_dh_C"/>
    <property type="match status" value="1"/>
</dbReference>
<feature type="domain" description="Acyl-CoA dehydrogenase/oxidase N-terminal" evidence="8">
    <location>
        <begin position="40"/>
        <end position="156"/>
    </location>
</feature>
<dbReference type="PANTHER" id="PTHR42803:SF3">
    <property type="entry name" value="ACYL-COA DEHYDROGENASE-RELATED"/>
    <property type="match status" value="1"/>
</dbReference>
<proteinExistence type="inferred from homology"/>
<protein>
    <submittedName>
        <fullName evidence="10">Acyl-CoA dehydrogenase</fullName>
    </submittedName>
</protein>
<evidence type="ECO:0000259" key="6">
    <source>
        <dbReference type="Pfam" id="PF00441"/>
    </source>
</evidence>
<feature type="domain" description="Acyl-CoA dehydrogenase/oxidase C-terminal" evidence="6">
    <location>
        <begin position="285"/>
        <end position="451"/>
    </location>
</feature>
<dbReference type="Gene3D" id="1.20.140.10">
    <property type="entry name" value="Butyryl-CoA Dehydrogenase, subunit A, domain 3"/>
    <property type="match status" value="1"/>
</dbReference>
<dbReference type="RefSeq" id="WP_345421426.1">
    <property type="nucleotide sequence ID" value="NZ_AP031496.1"/>
</dbReference>
<dbReference type="Pfam" id="PF02771">
    <property type="entry name" value="Acyl-CoA_dh_N"/>
    <property type="match status" value="1"/>
</dbReference>
<dbReference type="Gene3D" id="1.10.540.10">
    <property type="entry name" value="Acyl-CoA dehydrogenase/oxidase, N-terminal domain"/>
    <property type="match status" value="1"/>
</dbReference>
<evidence type="ECO:0000259" key="7">
    <source>
        <dbReference type="Pfam" id="PF02770"/>
    </source>
</evidence>
<keyword evidence="11" id="KW-1185">Reference proteome</keyword>
<dbReference type="InterPro" id="IPR025878">
    <property type="entry name" value="Acyl-CoA_dh-like_C_dom"/>
</dbReference>
<dbReference type="PANTHER" id="PTHR42803">
    <property type="entry name" value="ACYL-COA DEHYDROGENASE"/>
    <property type="match status" value="1"/>
</dbReference>
<dbReference type="GO" id="GO:0050660">
    <property type="term" value="F:flavin adenine dinucleotide binding"/>
    <property type="evidence" value="ECO:0007669"/>
    <property type="project" value="InterPro"/>
</dbReference>
<evidence type="ECO:0000256" key="2">
    <source>
        <dbReference type="ARBA" id="ARBA00009347"/>
    </source>
</evidence>
<dbReference type="InterPro" id="IPR009100">
    <property type="entry name" value="AcylCoA_DH/oxidase_NM_dom_sf"/>
</dbReference>
<comment type="caution">
    <text evidence="10">The sequence shown here is derived from an EMBL/GenBank/DDBJ whole genome shotgun (WGS) entry which is preliminary data.</text>
</comment>
<dbReference type="Proteomes" id="UP001409585">
    <property type="component" value="Unassembled WGS sequence"/>
</dbReference>
<keyword evidence="5" id="KW-0560">Oxidoreductase</keyword>
<accession>A0AAV3U266</accession>
<dbReference type="Pfam" id="PF02770">
    <property type="entry name" value="Acyl-CoA_dh_M"/>
    <property type="match status" value="1"/>
</dbReference>
<evidence type="ECO:0000313" key="10">
    <source>
        <dbReference type="EMBL" id="GAA4942572.1"/>
    </source>
</evidence>
<evidence type="ECO:0000256" key="3">
    <source>
        <dbReference type="ARBA" id="ARBA00022630"/>
    </source>
</evidence>
<keyword evidence="3 5" id="KW-0285">Flavoprotein</keyword>
<dbReference type="GO" id="GO:0016627">
    <property type="term" value="F:oxidoreductase activity, acting on the CH-CH group of donors"/>
    <property type="evidence" value="ECO:0007669"/>
    <property type="project" value="InterPro"/>
</dbReference>
<organism evidence="10 11">
    <name type="scientific">Halioxenophilus aromaticivorans</name>
    <dbReference type="NCBI Taxonomy" id="1306992"/>
    <lineage>
        <taxon>Bacteria</taxon>
        <taxon>Pseudomonadati</taxon>
        <taxon>Pseudomonadota</taxon>
        <taxon>Gammaproteobacteria</taxon>
        <taxon>Alteromonadales</taxon>
        <taxon>Alteromonadaceae</taxon>
        <taxon>Halioxenophilus</taxon>
    </lineage>
</organism>
<dbReference type="Gene3D" id="2.40.110.10">
    <property type="entry name" value="Butyryl-CoA Dehydrogenase, subunit A, domain 2"/>
    <property type="match status" value="1"/>
</dbReference>
<feature type="domain" description="Acyl-CoA oxidase/dehydrogenase middle" evidence="7">
    <location>
        <begin position="162"/>
        <end position="269"/>
    </location>
</feature>
<dbReference type="EMBL" id="BAABLX010000016">
    <property type="protein sequence ID" value="GAA4942572.1"/>
    <property type="molecule type" value="Genomic_DNA"/>
</dbReference>
<dbReference type="InterPro" id="IPR006091">
    <property type="entry name" value="Acyl-CoA_Oxase/DH_mid-dom"/>
</dbReference>
<dbReference type="InterPro" id="IPR052166">
    <property type="entry name" value="Diverse_Acyl-CoA_DH"/>
</dbReference>
<comment type="similarity">
    <text evidence="2 5">Belongs to the acyl-CoA dehydrogenase family.</text>
</comment>
<name>A0AAV3U266_9ALTE</name>
<evidence type="ECO:0000256" key="1">
    <source>
        <dbReference type="ARBA" id="ARBA00001974"/>
    </source>
</evidence>
<dbReference type="SUPFAM" id="SSF47203">
    <property type="entry name" value="Acyl-CoA dehydrogenase C-terminal domain-like"/>
    <property type="match status" value="1"/>
</dbReference>
<comment type="cofactor">
    <cofactor evidence="1 5">
        <name>FAD</name>
        <dbReference type="ChEBI" id="CHEBI:57692"/>
    </cofactor>
</comment>
<gene>
    <name evidence="10" type="ORF">GCM10025791_21370</name>
</gene>